<dbReference type="CDD" id="cd07984">
    <property type="entry name" value="LPLAT_LABLAT-like"/>
    <property type="match status" value="1"/>
</dbReference>
<keyword evidence="4 7" id="KW-0808">Transferase</keyword>
<dbReference type="PANTHER" id="PTHR30606:SF9">
    <property type="entry name" value="LIPID A BIOSYNTHESIS LAUROYLTRANSFERASE"/>
    <property type="match status" value="1"/>
</dbReference>
<keyword evidence="2" id="KW-1003">Cell membrane</keyword>
<accession>A0ABT1FEL1</accession>
<dbReference type="Pfam" id="PF03279">
    <property type="entry name" value="Lip_A_acyltrans"/>
    <property type="match status" value="1"/>
</dbReference>
<dbReference type="PANTHER" id="PTHR30606">
    <property type="entry name" value="LIPID A BIOSYNTHESIS LAUROYL ACYLTRANSFERASE"/>
    <property type="match status" value="1"/>
</dbReference>
<keyword evidence="3" id="KW-0997">Cell inner membrane</keyword>
<evidence type="ECO:0000256" key="6">
    <source>
        <dbReference type="ARBA" id="ARBA00023315"/>
    </source>
</evidence>
<name>A0ABT1FEL1_9GAMM</name>
<dbReference type="GO" id="GO:0016740">
    <property type="term" value="F:transferase activity"/>
    <property type="evidence" value="ECO:0007669"/>
    <property type="project" value="UniProtKB-KW"/>
</dbReference>
<evidence type="ECO:0000256" key="4">
    <source>
        <dbReference type="ARBA" id="ARBA00022679"/>
    </source>
</evidence>
<dbReference type="EMBL" id="JAMZEK010000002">
    <property type="protein sequence ID" value="MCP1374657.1"/>
    <property type="molecule type" value="Genomic_DNA"/>
</dbReference>
<keyword evidence="5" id="KW-0472">Membrane</keyword>
<evidence type="ECO:0000313" key="8">
    <source>
        <dbReference type="Proteomes" id="UP001204615"/>
    </source>
</evidence>
<keyword evidence="6" id="KW-0012">Acyltransferase</keyword>
<dbReference type="RefSeq" id="WP_253566486.1">
    <property type="nucleotide sequence ID" value="NZ_JAMZEK010000002.1"/>
</dbReference>
<evidence type="ECO:0000256" key="5">
    <source>
        <dbReference type="ARBA" id="ARBA00023136"/>
    </source>
</evidence>
<dbReference type="InterPro" id="IPR004960">
    <property type="entry name" value="LipA_acyltrans"/>
</dbReference>
<evidence type="ECO:0000313" key="7">
    <source>
        <dbReference type="EMBL" id="MCP1374657.1"/>
    </source>
</evidence>
<evidence type="ECO:0000256" key="2">
    <source>
        <dbReference type="ARBA" id="ARBA00022475"/>
    </source>
</evidence>
<dbReference type="Proteomes" id="UP001204615">
    <property type="component" value="Unassembled WGS sequence"/>
</dbReference>
<keyword evidence="8" id="KW-1185">Reference proteome</keyword>
<protein>
    <submittedName>
        <fullName evidence="7">Glycosyl transferase</fullName>
    </submittedName>
</protein>
<gene>
    <name evidence="7" type="ORF">NC595_11335</name>
</gene>
<evidence type="ECO:0000256" key="1">
    <source>
        <dbReference type="ARBA" id="ARBA00004533"/>
    </source>
</evidence>
<evidence type="ECO:0000256" key="3">
    <source>
        <dbReference type="ARBA" id="ARBA00022519"/>
    </source>
</evidence>
<dbReference type="PIRSF" id="PIRSF028561">
    <property type="entry name" value="Ac_Trasf"/>
    <property type="match status" value="1"/>
</dbReference>
<sequence length="329" mass="37674">MNVTRVQANHWATQKERGSFAMMKLTAFAVRHLGRRTMQPVLHLVVLYFFVFGRARRHVRQYQAYLAAWSGRADLRPTTRRVFGQFMAFADSLLDRLDVWRGTLGAAQVSLHDPADVRGQLHRSQGGERGQLLVCTHLGNLDVCRALAEMEEKVPLNVLVHNRHAAHFNRLQSEAGDRQLRLLQVSEVDAALMLDLSQRLDRGEWIAIAGDRIPLQDGRRVLVDFLGHRAAFAQGPWLMAGLLRCPVHLMCCIKIGGRYQIRLEPFLDAPSWERGQREQAIAEWAQRYADRLAQLCLLAPWQWFNFYAYWQAENESEGDADASPRRAAR</sequence>
<dbReference type="InterPro" id="IPR014548">
    <property type="entry name" value="Ac_Trasf"/>
</dbReference>
<proteinExistence type="predicted"/>
<comment type="caution">
    <text evidence="7">The sequence shown here is derived from an EMBL/GenBank/DDBJ whole genome shotgun (WGS) entry which is preliminary data.</text>
</comment>
<organism evidence="7 8">
    <name type="scientific">Dyella lutea</name>
    <dbReference type="NCBI Taxonomy" id="2950441"/>
    <lineage>
        <taxon>Bacteria</taxon>
        <taxon>Pseudomonadati</taxon>
        <taxon>Pseudomonadota</taxon>
        <taxon>Gammaproteobacteria</taxon>
        <taxon>Lysobacterales</taxon>
        <taxon>Rhodanobacteraceae</taxon>
        <taxon>Dyella</taxon>
    </lineage>
</organism>
<reference evidence="7 8" key="1">
    <citation type="submission" date="2022-06" db="EMBL/GenBank/DDBJ databases">
        <title>Dyella sp. Sa strain:Sa Genome sequencing.</title>
        <authorList>
            <person name="Park S."/>
        </authorList>
    </citation>
    <scope>NUCLEOTIDE SEQUENCE [LARGE SCALE GENOMIC DNA]</scope>
    <source>
        <strain evidence="7 8">Sa</strain>
    </source>
</reference>
<comment type="subcellular location">
    <subcellularLocation>
        <location evidence="1">Cell inner membrane</location>
    </subcellularLocation>
</comment>